<dbReference type="PROSITE" id="PS00041">
    <property type="entry name" value="HTH_ARAC_FAMILY_1"/>
    <property type="match status" value="1"/>
</dbReference>
<dbReference type="PROSITE" id="PS01124">
    <property type="entry name" value="HTH_ARAC_FAMILY_2"/>
    <property type="match status" value="1"/>
</dbReference>
<dbReference type="PANTHER" id="PTHR43280:SF2">
    <property type="entry name" value="HTH-TYPE TRANSCRIPTIONAL REGULATOR EXSA"/>
    <property type="match status" value="1"/>
</dbReference>
<keyword evidence="6" id="KW-1185">Reference proteome</keyword>
<dbReference type="Gene3D" id="1.10.10.60">
    <property type="entry name" value="Homeodomain-like"/>
    <property type="match status" value="2"/>
</dbReference>
<dbReference type="PANTHER" id="PTHR43280">
    <property type="entry name" value="ARAC-FAMILY TRANSCRIPTIONAL REGULATOR"/>
    <property type="match status" value="1"/>
</dbReference>
<keyword evidence="3" id="KW-0804">Transcription</keyword>
<evidence type="ECO:0000313" key="5">
    <source>
        <dbReference type="EMBL" id="MFD2114342.1"/>
    </source>
</evidence>
<dbReference type="Gene3D" id="2.60.120.280">
    <property type="entry name" value="Regulatory protein AraC"/>
    <property type="match status" value="1"/>
</dbReference>
<dbReference type="Pfam" id="PF12833">
    <property type="entry name" value="HTH_18"/>
    <property type="match status" value="1"/>
</dbReference>
<organism evidence="5 6">
    <name type="scientific">Paenibacillus yanchengensis</name>
    <dbReference type="NCBI Taxonomy" id="2035833"/>
    <lineage>
        <taxon>Bacteria</taxon>
        <taxon>Bacillati</taxon>
        <taxon>Bacillota</taxon>
        <taxon>Bacilli</taxon>
        <taxon>Bacillales</taxon>
        <taxon>Paenibacillaceae</taxon>
        <taxon>Paenibacillus</taxon>
    </lineage>
</organism>
<dbReference type="Proteomes" id="UP001597362">
    <property type="component" value="Unassembled WGS sequence"/>
</dbReference>
<proteinExistence type="predicted"/>
<dbReference type="SUPFAM" id="SSF51215">
    <property type="entry name" value="Regulatory protein AraC"/>
    <property type="match status" value="1"/>
</dbReference>
<comment type="caution">
    <text evidence="5">The sequence shown here is derived from an EMBL/GenBank/DDBJ whole genome shotgun (WGS) entry which is preliminary data.</text>
</comment>
<dbReference type="Pfam" id="PF02311">
    <property type="entry name" value="AraC_binding"/>
    <property type="match status" value="1"/>
</dbReference>
<reference evidence="6" key="1">
    <citation type="journal article" date="2019" name="Int. J. Syst. Evol. Microbiol.">
        <title>The Global Catalogue of Microorganisms (GCM) 10K type strain sequencing project: providing services to taxonomists for standard genome sequencing and annotation.</title>
        <authorList>
            <consortium name="The Broad Institute Genomics Platform"/>
            <consortium name="The Broad Institute Genome Sequencing Center for Infectious Disease"/>
            <person name="Wu L."/>
            <person name="Ma J."/>
        </authorList>
    </citation>
    <scope>NUCLEOTIDE SEQUENCE [LARGE SCALE GENOMIC DNA]</scope>
    <source>
        <strain evidence="6">GH52</strain>
    </source>
</reference>
<name>A0ABW4YF87_9BACL</name>
<keyword evidence="2" id="KW-0238">DNA-binding</keyword>
<feature type="domain" description="HTH araC/xylS-type" evidence="4">
    <location>
        <begin position="177"/>
        <end position="275"/>
    </location>
</feature>
<dbReference type="EMBL" id="JBHUHO010000003">
    <property type="protein sequence ID" value="MFD2114342.1"/>
    <property type="molecule type" value="Genomic_DNA"/>
</dbReference>
<evidence type="ECO:0000313" key="6">
    <source>
        <dbReference type="Proteomes" id="UP001597362"/>
    </source>
</evidence>
<keyword evidence="1" id="KW-0805">Transcription regulation</keyword>
<evidence type="ECO:0000256" key="3">
    <source>
        <dbReference type="ARBA" id="ARBA00023163"/>
    </source>
</evidence>
<dbReference type="SUPFAM" id="SSF46689">
    <property type="entry name" value="Homeodomain-like"/>
    <property type="match status" value="2"/>
</dbReference>
<evidence type="ECO:0000259" key="4">
    <source>
        <dbReference type="PROSITE" id="PS01124"/>
    </source>
</evidence>
<evidence type="ECO:0000256" key="2">
    <source>
        <dbReference type="ARBA" id="ARBA00023125"/>
    </source>
</evidence>
<dbReference type="InterPro" id="IPR037923">
    <property type="entry name" value="HTH-like"/>
</dbReference>
<gene>
    <name evidence="5" type="ORF">ACFSJH_01065</name>
</gene>
<protein>
    <submittedName>
        <fullName evidence="5">AraC family transcriptional regulator</fullName>
    </submittedName>
</protein>
<accession>A0ABW4YF87</accession>
<dbReference type="RefSeq" id="WP_377769313.1">
    <property type="nucleotide sequence ID" value="NZ_JBHUHO010000003.1"/>
</dbReference>
<sequence length="277" mass="32494">MFLPFRLSPWRENRLPLHLYSIGSHVQQYQTRPHGYPAWQIFFTIEGSGSFSLSNQRQCSLQKNQLLIIPEGQNHEYKPIGNEDWLLAYVGFTGDLAQSFVYDCQLPLNKPITIVRTTALFNQIEQLWNSSGHPTANQLSIISVKLYEFLVTLLDKLQETEPKENVTDSHNIDKALQKAIHYMNNHYTEKISIANIANVVGYSPQHFQKLFKNSYGTTPHTYLQRIRMQQAKLWLEEDTTVPIKEIAWRLGMEPNYFNRIFKEYEQITPKQYRQQLK</sequence>
<evidence type="ECO:0000256" key="1">
    <source>
        <dbReference type="ARBA" id="ARBA00023015"/>
    </source>
</evidence>
<dbReference type="InterPro" id="IPR003313">
    <property type="entry name" value="AraC-bd"/>
</dbReference>
<dbReference type="InterPro" id="IPR009057">
    <property type="entry name" value="Homeodomain-like_sf"/>
</dbReference>
<dbReference type="InterPro" id="IPR018062">
    <property type="entry name" value="HTH_AraC-typ_CS"/>
</dbReference>
<dbReference type="SMART" id="SM00342">
    <property type="entry name" value="HTH_ARAC"/>
    <property type="match status" value="1"/>
</dbReference>
<dbReference type="InterPro" id="IPR018060">
    <property type="entry name" value="HTH_AraC"/>
</dbReference>